<proteinExistence type="predicted"/>
<comment type="caution">
    <text evidence="2">The sequence shown here is derived from an EMBL/GenBank/DDBJ whole genome shotgun (WGS) entry which is preliminary data.</text>
</comment>
<name>A0A090T7G0_9VIBR</name>
<accession>A0A090T7G0</accession>
<gene>
    <name evidence="2" type="ORF">JCM19240_4244</name>
</gene>
<feature type="region of interest" description="Disordered" evidence="1">
    <location>
        <begin position="142"/>
        <end position="175"/>
    </location>
</feature>
<sequence>MTLFGLTYIYDVALNLVIRTLLTEHLPSALNDALVNSYDINQLLAYSESTIKSWIESAQLFSLFNLPLISHIEVLEISLTSANSADSAGLLFKLGNEQYAMDWKVTAPISDLSLVLMIVISIVSANFMYCIVQRTASERKPAQHRATSDVEYPNQPSVIPGESTATDSELKPSISSSKEASSLTINLTKRTITIDEQTFAMSKTPFFYYYWYVKRSIDDLPAYINPSSSKPDIEKGRELAQIMRCFGGHARAINELEQHGLKAKTLDQNRNKIKDEMLGHFGDLAKPYLFQKSRDPKTGRYQHQLDKNIFSIDTTA</sequence>
<keyword evidence="3" id="KW-1185">Reference proteome</keyword>
<evidence type="ECO:0000313" key="2">
    <source>
        <dbReference type="EMBL" id="GAL34694.1"/>
    </source>
</evidence>
<reference evidence="2 3" key="2">
    <citation type="submission" date="2014-09" db="EMBL/GenBank/DDBJ databases">
        <authorList>
            <consortium name="NBRP consortium"/>
            <person name="Sawabe T."/>
            <person name="Meirelles P."/>
            <person name="Nakanishi M."/>
            <person name="Sayaka M."/>
            <person name="Hattori M."/>
            <person name="Ohkuma M."/>
        </authorList>
    </citation>
    <scope>NUCLEOTIDE SEQUENCE [LARGE SCALE GENOMIC DNA]</scope>
    <source>
        <strain evidence="2 3">JCM 19240</strain>
    </source>
</reference>
<dbReference type="EMBL" id="BBMT01000005">
    <property type="protein sequence ID" value="GAL34694.1"/>
    <property type="molecule type" value="Genomic_DNA"/>
</dbReference>
<protein>
    <submittedName>
        <fullName evidence="2">Uncharacterized protein</fullName>
    </submittedName>
</protein>
<reference evidence="2 3" key="1">
    <citation type="submission" date="2014-09" db="EMBL/GenBank/DDBJ databases">
        <title>Vibrio maritimus JCM 19240. (C210) whole genome shotgun sequence.</title>
        <authorList>
            <person name="Sawabe T."/>
            <person name="Meirelles P."/>
            <person name="Nakanishi M."/>
            <person name="Sayaka M."/>
            <person name="Hattori M."/>
            <person name="Ohkuma M."/>
        </authorList>
    </citation>
    <scope>NUCLEOTIDE SEQUENCE [LARGE SCALE GENOMIC DNA]</scope>
    <source>
        <strain evidence="2 3">JCM 19240</strain>
    </source>
</reference>
<organism evidence="2 3">
    <name type="scientific">Vibrio maritimus</name>
    <dbReference type="NCBI Taxonomy" id="990268"/>
    <lineage>
        <taxon>Bacteria</taxon>
        <taxon>Pseudomonadati</taxon>
        <taxon>Pseudomonadota</taxon>
        <taxon>Gammaproteobacteria</taxon>
        <taxon>Vibrionales</taxon>
        <taxon>Vibrionaceae</taxon>
        <taxon>Vibrio</taxon>
    </lineage>
</organism>
<dbReference type="AlphaFoldDB" id="A0A090T7G0"/>
<dbReference type="Proteomes" id="UP000029224">
    <property type="component" value="Unassembled WGS sequence"/>
</dbReference>
<evidence type="ECO:0000256" key="1">
    <source>
        <dbReference type="SAM" id="MobiDB-lite"/>
    </source>
</evidence>
<evidence type="ECO:0000313" key="3">
    <source>
        <dbReference type="Proteomes" id="UP000029224"/>
    </source>
</evidence>